<keyword evidence="5" id="KW-0256">Endoplasmic reticulum</keyword>
<reference evidence="12 13" key="1">
    <citation type="journal article" date="2019" name="Proc. Natl. Acad. Sci. U.S.A.">
        <title>Regulatory changes in pterin and carotenoid genes underlie balanced color polymorphisms in the wall lizard.</title>
        <authorList>
            <person name="Andrade P."/>
            <person name="Pinho C."/>
            <person name="Perez I de Lanuza G."/>
            <person name="Afonso S."/>
            <person name="Brejcha J."/>
            <person name="Rubin C.J."/>
            <person name="Wallerman O."/>
            <person name="Pereira P."/>
            <person name="Sabatino S.J."/>
            <person name="Bellati A."/>
            <person name="Pellitteri-Rosa D."/>
            <person name="Bosakova Z."/>
            <person name="Bunikis I."/>
            <person name="Carretero M.A."/>
            <person name="Feiner N."/>
            <person name="Marsik P."/>
            <person name="Pauperio F."/>
            <person name="Salvi D."/>
            <person name="Soler L."/>
            <person name="While G.M."/>
            <person name="Uller T."/>
            <person name="Font E."/>
            <person name="Andersson L."/>
            <person name="Carneiro M."/>
        </authorList>
    </citation>
    <scope>NUCLEOTIDE SEQUENCE</scope>
</reference>
<keyword evidence="7" id="KW-0472">Membrane</keyword>
<evidence type="ECO:0000256" key="3">
    <source>
        <dbReference type="ARBA" id="ARBA00022692"/>
    </source>
</evidence>
<evidence type="ECO:0000256" key="6">
    <source>
        <dbReference type="ARBA" id="ARBA00022989"/>
    </source>
</evidence>
<evidence type="ECO:0000256" key="7">
    <source>
        <dbReference type="ARBA" id="ARBA00023136"/>
    </source>
</evidence>
<dbReference type="Pfam" id="PF01105">
    <property type="entry name" value="EMP24_GP25L"/>
    <property type="match status" value="1"/>
</dbReference>
<dbReference type="AlphaFoldDB" id="A0A670IHP2"/>
<sequence>MLLPLPLPLPGGRSPPRPSSLPPLLALLLLALLPGPARPISFQLPGKARKCLREEIHRDMLVTGEYEVVAPPGSSSGPSANLKITDSAGHILYVKEDATKGKFAFTTEDYDMFEACFESKLPVVPGTGRMPDQFVTLNMKHGVEAKNYEEIAKVEKLKPLELELRRLEDLSESIVNDFAYMKKREEEMRDTNESTNIRALMSPKKPLGRVGAPSWTTQDDTQGKQGNHPKSILNPKDVCEGEVSHPCLPSLSHPPTPHPTLKNQGIRIVASGEGREKMSFCKFP</sequence>
<accession>A0A670IHP2</accession>
<gene>
    <name evidence="12" type="primary">LOC114591843</name>
</gene>
<comment type="subcellular location">
    <subcellularLocation>
        <location evidence="1">Endoplasmic reticulum membrane</location>
        <topology evidence="1">Single-pass type I membrane protein</topology>
    </subcellularLocation>
    <subcellularLocation>
        <location evidence="8">Membrane</location>
        <topology evidence="8">Single-pass type I membrane protein</topology>
    </subcellularLocation>
</comment>
<dbReference type="PANTHER" id="PTHR22811">
    <property type="entry name" value="TRANSMEMBRANE EMP24 DOMAIN-CONTAINING PROTEIN"/>
    <property type="match status" value="1"/>
</dbReference>
<dbReference type="InterPro" id="IPR009038">
    <property type="entry name" value="GOLD_dom"/>
</dbReference>
<feature type="signal peptide" evidence="10">
    <location>
        <begin position="1"/>
        <end position="39"/>
    </location>
</feature>
<keyword evidence="3 8" id="KW-0812">Transmembrane</keyword>
<dbReference type="Proteomes" id="UP000472272">
    <property type="component" value="Chromosome 1"/>
</dbReference>
<keyword evidence="6" id="KW-1133">Transmembrane helix</keyword>
<comment type="similarity">
    <text evidence="2 8">Belongs to the EMP24/GP25L family.</text>
</comment>
<evidence type="ECO:0000256" key="1">
    <source>
        <dbReference type="ARBA" id="ARBA00004115"/>
    </source>
</evidence>
<dbReference type="Ensembl" id="ENSPMRT00000011591.1">
    <property type="protein sequence ID" value="ENSPMRP00000010862.1"/>
    <property type="gene ID" value="ENSPMRG00000007221.1"/>
</dbReference>
<protein>
    <submittedName>
        <fullName evidence="12">Transmembrane p24 trafficking protein 10</fullName>
    </submittedName>
</protein>
<feature type="chain" id="PRO_5025552400" evidence="10">
    <location>
        <begin position="40"/>
        <end position="284"/>
    </location>
</feature>
<evidence type="ECO:0000256" key="10">
    <source>
        <dbReference type="SAM" id="SignalP"/>
    </source>
</evidence>
<evidence type="ECO:0000259" key="11">
    <source>
        <dbReference type="PROSITE" id="PS50866"/>
    </source>
</evidence>
<evidence type="ECO:0000256" key="4">
    <source>
        <dbReference type="ARBA" id="ARBA00022729"/>
    </source>
</evidence>
<dbReference type="InterPro" id="IPR015720">
    <property type="entry name" value="Emp24-like"/>
</dbReference>
<dbReference type="PROSITE" id="PS50866">
    <property type="entry name" value="GOLD"/>
    <property type="match status" value="1"/>
</dbReference>
<organism evidence="12 13">
    <name type="scientific">Podarcis muralis</name>
    <name type="common">Wall lizard</name>
    <name type="synonym">Lacerta muralis</name>
    <dbReference type="NCBI Taxonomy" id="64176"/>
    <lineage>
        <taxon>Eukaryota</taxon>
        <taxon>Metazoa</taxon>
        <taxon>Chordata</taxon>
        <taxon>Craniata</taxon>
        <taxon>Vertebrata</taxon>
        <taxon>Euteleostomi</taxon>
        <taxon>Lepidosauria</taxon>
        <taxon>Squamata</taxon>
        <taxon>Bifurcata</taxon>
        <taxon>Unidentata</taxon>
        <taxon>Episquamata</taxon>
        <taxon>Laterata</taxon>
        <taxon>Lacertibaenia</taxon>
        <taxon>Lacertidae</taxon>
        <taxon>Podarcis</taxon>
    </lineage>
</organism>
<reference evidence="12" key="3">
    <citation type="submission" date="2025-09" db="UniProtKB">
        <authorList>
            <consortium name="Ensembl"/>
        </authorList>
    </citation>
    <scope>IDENTIFICATION</scope>
</reference>
<feature type="compositionally biased region" description="Polar residues" evidence="9">
    <location>
        <begin position="214"/>
        <end position="225"/>
    </location>
</feature>
<evidence type="ECO:0000256" key="8">
    <source>
        <dbReference type="RuleBase" id="RU003827"/>
    </source>
</evidence>
<evidence type="ECO:0000256" key="2">
    <source>
        <dbReference type="ARBA" id="ARBA00007104"/>
    </source>
</evidence>
<feature type="region of interest" description="Disordered" evidence="9">
    <location>
        <begin position="204"/>
        <end position="238"/>
    </location>
</feature>
<reference evidence="12" key="2">
    <citation type="submission" date="2025-08" db="UniProtKB">
        <authorList>
            <consortium name="Ensembl"/>
        </authorList>
    </citation>
    <scope>IDENTIFICATION</scope>
</reference>
<keyword evidence="13" id="KW-1185">Reference proteome</keyword>
<dbReference type="GO" id="GO:0005789">
    <property type="term" value="C:endoplasmic reticulum membrane"/>
    <property type="evidence" value="ECO:0007669"/>
    <property type="project" value="UniProtKB-SubCell"/>
</dbReference>
<proteinExistence type="inferred from homology"/>
<evidence type="ECO:0000313" key="13">
    <source>
        <dbReference type="Proteomes" id="UP000472272"/>
    </source>
</evidence>
<keyword evidence="4 10" id="KW-0732">Signal</keyword>
<name>A0A670IHP2_PODMU</name>
<evidence type="ECO:0000256" key="5">
    <source>
        <dbReference type="ARBA" id="ARBA00022824"/>
    </source>
</evidence>
<feature type="domain" description="GOLD" evidence="11">
    <location>
        <begin position="49"/>
        <end position="166"/>
    </location>
</feature>
<evidence type="ECO:0000313" key="12">
    <source>
        <dbReference type="Ensembl" id="ENSPMRP00000010862.1"/>
    </source>
</evidence>
<dbReference type="SMART" id="SM01190">
    <property type="entry name" value="EMP24_GP25L"/>
    <property type="match status" value="1"/>
</dbReference>
<evidence type="ECO:0000256" key="9">
    <source>
        <dbReference type="SAM" id="MobiDB-lite"/>
    </source>
</evidence>